<dbReference type="InterPro" id="IPR029058">
    <property type="entry name" value="AB_hydrolase_fold"/>
</dbReference>
<evidence type="ECO:0000259" key="1">
    <source>
        <dbReference type="Pfam" id="PF12697"/>
    </source>
</evidence>
<name>A0A9X0A9R3_9HELO</name>
<reference evidence="2" key="1">
    <citation type="submission" date="2022-11" db="EMBL/GenBank/DDBJ databases">
        <title>Genome Resource of Sclerotinia nivalis Strain SnTB1, a Plant Pathogen Isolated from American Ginseng.</title>
        <authorList>
            <person name="Fan S."/>
        </authorList>
    </citation>
    <scope>NUCLEOTIDE SEQUENCE</scope>
    <source>
        <strain evidence="2">SnTB1</strain>
    </source>
</reference>
<dbReference type="AlphaFoldDB" id="A0A9X0A9R3"/>
<dbReference type="OrthoDB" id="408373at2759"/>
<dbReference type="Gene3D" id="3.40.50.1820">
    <property type="entry name" value="alpha/beta hydrolase"/>
    <property type="match status" value="1"/>
</dbReference>
<protein>
    <recommendedName>
        <fullName evidence="1">AB hydrolase-1 domain-containing protein</fullName>
    </recommendedName>
</protein>
<dbReference type="EMBL" id="JAPEIS010000015">
    <property type="protein sequence ID" value="KAJ8058870.1"/>
    <property type="molecule type" value="Genomic_DNA"/>
</dbReference>
<sequence>MSTPIITTTTKTKPTLVLLGGSWHNPQNYRKLASALTNQSYDIQIPSFPSMNGDRPPTADLYTDIEFVKSYVGDFVDQGQHVIVLMHSYGGQVGTDALGELGVDARKAKGLPGGVVHLMYITAFMPMEGEMMMDKVRLFGHEGLIPIVFSVADDGTHVHADPKKLLVGSTPGDQVEEGDIEEYVATLSRWNGNAMYQKLKEREAWRDIEISYVLTLKDMTVFPDYQTSMVDAVKKEGKEFKVYELETGHSPNLTRTDELVKIILEVAEKYQA</sequence>
<evidence type="ECO:0000313" key="2">
    <source>
        <dbReference type="EMBL" id="KAJ8058870.1"/>
    </source>
</evidence>
<dbReference type="Pfam" id="PF12697">
    <property type="entry name" value="Abhydrolase_6"/>
    <property type="match status" value="1"/>
</dbReference>
<dbReference type="PANTHER" id="PTHR37017:SF10">
    <property type="entry name" value="AB HYDROLASE-1 DOMAIN-CONTAINING PROTEIN"/>
    <property type="match status" value="1"/>
</dbReference>
<dbReference type="Proteomes" id="UP001152300">
    <property type="component" value="Unassembled WGS sequence"/>
</dbReference>
<feature type="domain" description="AB hydrolase-1" evidence="1">
    <location>
        <begin position="16"/>
        <end position="261"/>
    </location>
</feature>
<accession>A0A9X0A9R3</accession>
<gene>
    <name evidence="2" type="ORF">OCU04_011854</name>
</gene>
<organism evidence="2 3">
    <name type="scientific">Sclerotinia nivalis</name>
    <dbReference type="NCBI Taxonomy" id="352851"/>
    <lineage>
        <taxon>Eukaryota</taxon>
        <taxon>Fungi</taxon>
        <taxon>Dikarya</taxon>
        <taxon>Ascomycota</taxon>
        <taxon>Pezizomycotina</taxon>
        <taxon>Leotiomycetes</taxon>
        <taxon>Helotiales</taxon>
        <taxon>Sclerotiniaceae</taxon>
        <taxon>Sclerotinia</taxon>
    </lineage>
</organism>
<proteinExistence type="predicted"/>
<comment type="caution">
    <text evidence="2">The sequence shown here is derived from an EMBL/GenBank/DDBJ whole genome shotgun (WGS) entry which is preliminary data.</text>
</comment>
<evidence type="ECO:0000313" key="3">
    <source>
        <dbReference type="Proteomes" id="UP001152300"/>
    </source>
</evidence>
<keyword evidence="3" id="KW-1185">Reference proteome</keyword>
<dbReference type="SUPFAM" id="SSF53474">
    <property type="entry name" value="alpha/beta-Hydrolases"/>
    <property type="match status" value="1"/>
</dbReference>
<dbReference type="InterPro" id="IPR052897">
    <property type="entry name" value="Sec-Metab_Biosynth_Hydrolase"/>
</dbReference>
<dbReference type="PANTHER" id="PTHR37017">
    <property type="entry name" value="AB HYDROLASE-1 DOMAIN-CONTAINING PROTEIN-RELATED"/>
    <property type="match status" value="1"/>
</dbReference>
<dbReference type="InterPro" id="IPR000073">
    <property type="entry name" value="AB_hydrolase_1"/>
</dbReference>